<dbReference type="PANTHER" id="PTHR23523:SF2">
    <property type="entry name" value="2-NITROIMIDAZOLE TRANSPORTER"/>
    <property type="match status" value="1"/>
</dbReference>
<reference evidence="6" key="1">
    <citation type="submission" date="2016-10" db="EMBL/GenBank/DDBJ databases">
        <authorList>
            <person name="Varghese N."/>
            <person name="Submissions S."/>
        </authorList>
    </citation>
    <scope>NUCLEOTIDE SEQUENCE [LARGE SCALE GENOMIC DNA]</scope>
    <source>
        <strain evidence="6">DSM 26542</strain>
    </source>
</reference>
<feature type="transmembrane region" description="Helical" evidence="4">
    <location>
        <begin position="322"/>
        <end position="344"/>
    </location>
</feature>
<dbReference type="InterPro" id="IPR052524">
    <property type="entry name" value="MFS_Cyanate_Porter"/>
</dbReference>
<evidence type="ECO:0000256" key="1">
    <source>
        <dbReference type="ARBA" id="ARBA00022692"/>
    </source>
</evidence>
<dbReference type="InterPro" id="IPR011701">
    <property type="entry name" value="MFS"/>
</dbReference>
<keyword evidence="6" id="KW-1185">Reference proteome</keyword>
<feature type="transmembrane region" description="Helical" evidence="4">
    <location>
        <begin position="28"/>
        <end position="46"/>
    </location>
</feature>
<feature type="transmembrane region" description="Helical" evidence="4">
    <location>
        <begin position="120"/>
        <end position="142"/>
    </location>
</feature>
<organism evidence="5 6">
    <name type="scientific">Myroides guanonis</name>
    <dbReference type="NCBI Taxonomy" id="1150112"/>
    <lineage>
        <taxon>Bacteria</taxon>
        <taxon>Pseudomonadati</taxon>
        <taxon>Bacteroidota</taxon>
        <taxon>Flavobacteriia</taxon>
        <taxon>Flavobacteriales</taxon>
        <taxon>Flavobacteriaceae</taxon>
        <taxon>Myroides</taxon>
    </lineage>
</organism>
<feature type="transmembrane region" description="Helical" evidence="4">
    <location>
        <begin position="297"/>
        <end position="316"/>
    </location>
</feature>
<dbReference type="SUPFAM" id="SSF103473">
    <property type="entry name" value="MFS general substrate transporter"/>
    <property type="match status" value="1"/>
</dbReference>
<feature type="transmembrane region" description="Helical" evidence="4">
    <location>
        <begin position="181"/>
        <end position="202"/>
    </location>
</feature>
<keyword evidence="3 4" id="KW-0472">Membrane</keyword>
<feature type="transmembrane region" description="Helical" evidence="4">
    <location>
        <begin position="66"/>
        <end position="85"/>
    </location>
</feature>
<dbReference type="Gene3D" id="1.20.1250.20">
    <property type="entry name" value="MFS general substrate transporter like domains"/>
    <property type="match status" value="2"/>
</dbReference>
<dbReference type="CDD" id="cd17339">
    <property type="entry name" value="MFS_NIMT_CynX_like"/>
    <property type="match status" value="1"/>
</dbReference>
<dbReference type="AlphaFoldDB" id="A0A1I3SUA3"/>
<proteinExistence type="predicted"/>
<sequence length="413" mass="44651">MLSNYNTQMQSQKINSNTTKKATTKLQMALMVLGMVFVAANLRAPLTSVGPVISEISESLNLSKVLAGMLTTIPLLAFATLSGFAPKVSKRVGLERLLLVSLALLTFGLWLRQWGSVASLFVGAALVGIAITVGNVLMPAFIKKSFSNNVGTMTGLYSVGMNLTAALAAGFSIKLGQVTQMGWQGSIGIWMYLSLFAFFIWLPQVKGRKAQNVNVEEQYKEPKVNLYKSKLAWSVTLFMGLQSLLFYSVAAWLPNVMYSWGMSMEEAGWVLSYIQFAQLPASFLGAVIAGKLTNQKMLGIGIGLLFAIGFGGIMIFKTDYIVIWSICIGAASGLAFSVAMLLFVLRTNTNTQAIELSGMAQSFGYLLAASGPPIFGALFDITENWVYSLGFLMIASFALLYFGMRSGEGVVND</sequence>
<name>A0A1I3SUA3_9FLAO</name>
<dbReference type="EMBL" id="FORU01000011">
    <property type="protein sequence ID" value="SFJ60977.1"/>
    <property type="molecule type" value="Genomic_DNA"/>
</dbReference>
<keyword evidence="1 4" id="KW-0812">Transmembrane</keyword>
<dbReference type="GO" id="GO:0022857">
    <property type="term" value="F:transmembrane transporter activity"/>
    <property type="evidence" value="ECO:0007669"/>
    <property type="project" value="InterPro"/>
</dbReference>
<feature type="transmembrane region" description="Helical" evidence="4">
    <location>
        <begin position="273"/>
        <end position="290"/>
    </location>
</feature>
<evidence type="ECO:0000313" key="5">
    <source>
        <dbReference type="EMBL" id="SFJ60977.1"/>
    </source>
</evidence>
<gene>
    <name evidence="5" type="ORF">SAMN04487893_11146</name>
</gene>
<evidence type="ECO:0000256" key="2">
    <source>
        <dbReference type="ARBA" id="ARBA00022989"/>
    </source>
</evidence>
<accession>A0A1I3SUA3</accession>
<dbReference type="STRING" id="1150112.SAMN04487893_11146"/>
<feature type="transmembrane region" description="Helical" evidence="4">
    <location>
        <begin position="385"/>
        <end position="404"/>
    </location>
</feature>
<evidence type="ECO:0000256" key="4">
    <source>
        <dbReference type="SAM" id="Phobius"/>
    </source>
</evidence>
<dbReference type="InterPro" id="IPR036259">
    <property type="entry name" value="MFS_trans_sf"/>
</dbReference>
<evidence type="ECO:0000313" key="6">
    <source>
        <dbReference type="Proteomes" id="UP000243887"/>
    </source>
</evidence>
<dbReference type="Proteomes" id="UP000243887">
    <property type="component" value="Unassembled WGS sequence"/>
</dbReference>
<dbReference type="PANTHER" id="PTHR23523">
    <property type="match status" value="1"/>
</dbReference>
<feature type="transmembrane region" description="Helical" evidence="4">
    <location>
        <begin position="97"/>
        <end position="114"/>
    </location>
</feature>
<feature type="transmembrane region" description="Helical" evidence="4">
    <location>
        <begin position="231"/>
        <end position="253"/>
    </location>
</feature>
<dbReference type="Pfam" id="PF07690">
    <property type="entry name" value="MFS_1"/>
    <property type="match status" value="1"/>
</dbReference>
<feature type="transmembrane region" description="Helical" evidence="4">
    <location>
        <begin position="154"/>
        <end position="175"/>
    </location>
</feature>
<protein>
    <submittedName>
        <fullName evidence="5">MFS transporter, CP family, cyanate transporter</fullName>
    </submittedName>
</protein>
<keyword evidence="2 4" id="KW-1133">Transmembrane helix</keyword>
<evidence type="ECO:0000256" key="3">
    <source>
        <dbReference type="ARBA" id="ARBA00023136"/>
    </source>
</evidence>